<reference evidence="2" key="1">
    <citation type="submission" date="2018-07" db="EMBL/GenBank/DDBJ databases">
        <title>Genome Structure of the Opportunistic Pathogen Paracoccus yeei (Alphaproteobacteria) and Identification of Putative Virulence Factors.</title>
        <authorList>
            <person name="Lasek R."/>
            <person name="Szuplewska M."/>
            <person name="Mitura M."/>
            <person name="Decewicz P."/>
            <person name="Chmielowska C."/>
            <person name="Pawlot A."/>
            <person name="Sentkowska D."/>
            <person name="Czarnecki J."/>
            <person name="Bartosik D."/>
        </authorList>
    </citation>
    <scope>NUCLEOTIDE SEQUENCE [LARGE SCALE GENOMIC DNA]</scope>
    <source>
        <strain evidence="2">CCUG 32053</strain>
        <plasmid evidence="2">pyee5</plasmid>
    </source>
</reference>
<dbReference type="Proteomes" id="UP000272010">
    <property type="component" value="Plasmid pYEE5"/>
</dbReference>
<accession>A0A386UUV6</accession>
<protein>
    <submittedName>
        <fullName evidence="1">Uncharacterized protein</fullName>
    </submittedName>
</protein>
<keyword evidence="1" id="KW-0614">Plasmid</keyword>
<sequence length="100" mass="11233">MTNPAPQDWCIQNGACMTRAFQQGHLNLMGSLQLCWRGALQLSPLPRRLRHPVIADPLALRKVGHVASCRSIRNSPSLISNESTRKFDLRNPFSGLSRLR</sequence>
<geneLocation type="plasmid" evidence="2">
    <name>pyee5</name>
</geneLocation>
<organism evidence="1 2">
    <name type="scientific">Paracoccus yeei</name>
    <dbReference type="NCBI Taxonomy" id="147645"/>
    <lineage>
        <taxon>Bacteria</taxon>
        <taxon>Pseudomonadati</taxon>
        <taxon>Pseudomonadota</taxon>
        <taxon>Alphaproteobacteria</taxon>
        <taxon>Rhodobacterales</taxon>
        <taxon>Paracoccaceae</taxon>
        <taxon>Paracoccus</taxon>
    </lineage>
</organism>
<dbReference type="EMBL" id="CP031083">
    <property type="protein sequence ID" value="AYF04118.1"/>
    <property type="molecule type" value="Genomic_DNA"/>
</dbReference>
<dbReference type="AlphaFoldDB" id="A0A386UUV6"/>
<name>A0A386UUV6_9RHOB</name>
<proteinExistence type="predicted"/>
<evidence type="ECO:0000313" key="1">
    <source>
        <dbReference type="EMBL" id="AYF04118.1"/>
    </source>
</evidence>
<gene>
    <name evidence="1" type="ORF">PY32053_04626</name>
</gene>
<evidence type="ECO:0000313" key="2">
    <source>
        <dbReference type="Proteomes" id="UP000272010"/>
    </source>
</evidence>